<evidence type="ECO:0000313" key="2">
    <source>
        <dbReference type="Proteomes" id="UP000236592"/>
    </source>
</evidence>
<dbReference type="KEGG" id="taj:C1A40_13850"/>
<organism evidence="1 2">
    <name type="scientific">Pseudotamlana carrageenivorans</name>
    <dbReference type="NCBI Taxonomy" id="2069432"/>
    <lineage>
        <taxon>Bacteria</taxon>
        <taxon>Pseudomonadati</taxon>
        <taxon>Bacteroidota</taxon>
        <taxon>Flavobacteriia</taxon>
        <taxon>Flavobacteriales</taxon>
        <taxon>Flavobacteriaceae</taxon>
        <taxon>Pseudotamlana</taxon>
    </lineage>
</organism>
<proteinExistence type="predicted"/>
<dbReference type="AlphaFoldDB" id="A0A2I7SKP1"/>
<accession>A0A2I7SKP1</accession>
<dbReference type="RefSeq" id="WP_102996412.1">
    <property type="nucleotide sequence ID" value="NZ_CP025938.1"/>
</dbReference>
<name>A0A2I7SKP1_9FLAO</name>
<reference evidence="2" key="1">
    <citation type="submission" date="2018-01" db="EMBL/GenBank/DDBJ databases">
        <title>Complete genome of Tamlana sp. UJ94.</title>
        <authorList>
            <person name="Jung J."/>
            <person name="Chung D."/>
            <person name="Bae S.S."/>
            <person name="Baek K."/>
        </authorList>
    </citation>
    <scope>NUCLEOTIDE SEQUENCE [LARGE SCALE GENOMIC DNA]</scope>
    <source>
        <strain evidence="2">UJ94</strain>
    </source>
</reference>
<dbReference type="OrthoDB" id="9881222at2"/>
<protein>
    <submittedName>
        <fullName evidence="1">Uncharacterized protein</fullName>
    </submittedName>
</protein>
<keyword evidence="2" id="KW-1185">Reference proteome</keyword>
<gene>
    <name evidence="1" type="ORF">C1A40_13850</name>
</gene>
<dbReference type="Proteomes" id="UP000236592">
    <property type="component" value="Chromosome"/>
</dbReference>
<sequence>MTFRDKNNRDIKDGDAVIFTHEDSVEPTGFNKRVTEERLCFWSAIEGRYIPFKEVYDFPLIKDAERVRNDLNCKPDNQSKIYTKHD</sequence>
<evidence type="ECO:0000313" key="1">
    <source>
        <dbReference type="EMBL" id="AUS06461.1"/>
    </source>
</evidence>
<dbReference type="EMBL" id="CP025938">
    <property type="protein sequence ID" value="AUS06461.1"/>
    <property type="molecule type" value="Genomic_DNA"/>
</dbReference>